<feature type="region of interest" description="Disordered" evidence="1">
    <location>
        <begin position="69"/>
        <end position="100"/>
    </location>
</feature>
<feature type="chain" id="PRO_5032683188" evidence="2">
    <location>
        <begin position="26"/>
        <end position="127"/>
    </location>
</feature>
<dbReference type="Proteomes" id="UP000664940">
    <property type="component" value="Unassembled WGS sequence"/>
</dbReference>
<proteinExistence type="predicted"/>
<keyword evidence="2" id="KW-0732">Signal</keyword>
<feature type="compositionally biased region" description="Basic and acidic residues" evidence="1">
    <location>
        <begin position="72"/>
        <end position="83"/>
    </location>
</feature>
<comment type="caution">
    <text evidence="3">The sequence shown here is derived from an EMBL/GenBank/DDBJ whole genome shotgun (WGS) entry which is preliminary data.</text>
</comment>
<evidence type="ECO:0000256" key="2">
    <source>
        <dbReference type="SAM" id="SignalP"/>
    </source>
</evidence>
<feature type="signal peptide" evidence="2">
    <location>
        <begin position="1"/>
        <end position="25"/>
    </location>
</feature>
<evidence type="ECO:0000256" key="1">
    <source>
        <dbReference type="SAM" id="MobiDB-lite"/>
    </source>
</evidence>
<reference evidence="3 4" key="1">
    <citation type="journal article" date="2020" name="Nature">
        <title>Six reference-quality genomes reveal evolution of bat adaptations.</title>
        <authorList>
            <person name="Jebb D."/>
            <person name="Huang Z."/>
            <person name="Pippel M."/>
            <person name="Hughes G.M."/>
            <person name="Lavrichenko K."/>
            <person name="Devanna P."/>
            <person name="Winkler S."/>
            <person name="Jermiin L.S."/>
            <person name="Skirmuntt E.C."/>
            <person name="Katzourakis A."/>
            <person name="Burkitt-Gray L."/>
            <person name="Ray D.A."/>
            <person name="Sullivan K.A.M."/>
            <person name="Roscito J.G."/>
            <person name="Kirilenko B.M."/>
            <person name="Davalos L.M."/>
            <person name="Corthals A.P."/>
            <person name="Power M.L."/>
            <person name="Jones G."/>
            <person name="Ransome R.D."/>
            <person name="Dechmann D.K.N."/>
            <person name="Locatelli A.G."/>
            <person name="Puechmaille S.J."/>
            <person name="Fedrigo O."/>
            <person name="Jarvis E.D."/>
            <person name="Hiller M."/>
            <person name="Vernes S.C."/>
            <person name="Myers E.W."/>
            <person name="Teeling E.C."/>
        </authorList>
    </citation>
    <scope>NUCLEOTIDE SEQUENCE [LARGE SCALE GENOMIC DNA]</scope>
    <source>
        <strain evidence="3">Bat1K_MPI-CBG_1</strain>
    </source>
</reference>
<dbReference type="EMBL" id="JABVXQ010000002">
    <property type="protein sequence ID" value="KAF6125173.1"/>
    <property type="molecule type" value="Genomic_DNA"/>
</dbReference>
<evidence type="ECO:0000313" key="4">
    <source>
        <dbReference type="Proteomes" id="UP000664940"/>
    </source>
</evidence>
<evidence type="ECO:0000313" key="3">
    <source>
        <dbReference type="EMBL" id="KAF6125173.1"/>
    </source>
</evidence>
<dbReference type="AlphaFoldDB" id="A0A834B9B3"/>
<sequence>MRRGLSRSPGLLVGFPLLLWSRSQTSLNPQVPGGTQCWNRHVHPGRPGSWSLSLPKWRCSFILWITPRSGKGTHEQPLQRKLVEGGVASSGQKPAQRDRQPAADVLALGLLVGAFWSVMASPAQPGL</sequence>
<protein>
    <submittedName>
        <fullName evidence="3">Uncharacterized protein</fullName>
    </submittedName>
</protein>
<name>A0A834B9B3_9CHIR</name>
<gene>
    <name evidence="3" type="ORF">HJG60_009698</name>
</gene>
<accession>A0A834B9B3</accession>
<organism evidence="3 4">
    <name type="scientific">Phyllostomus discolor</name>
    <name type="common">pale spear-nosed bat</name>
    <dbReference type="NCBI Taxonomy" id="89673"/>
    <lineage>
        <taxon>Eukaryota</taxon>
        <taxon>Metazoa</taxon>
        <taxon>Chordata</taxon>
        <taxon>Craniata</taxon>
        <taxon>Vertebrata</taxon>
        <taxon>Euteleostomi</taxon>
        <taxon>Mammalia</taxon>
        <taxon>Eutheria</taxon>
        <taxon>Laurasiatheria</taxon>
        <taxon>Chiroptera</taxon>
        <taxon>Yangochiroptera</taxon>
        <taxon>Phyllostomidae</taxon>
        <taxon>Phyllostominae</taxon>
        <taxon>Phyllostomus</taxon>
    </lineage>
</organism>